<evidence type="ECO:0000313" key="3">
    <source>
        <dbReference type="Proteomes" id="UP000176705"/>
    </source>
</evidence>
<name>A0A1G2L9N3_9BACT</name>
<proteinExistence type="predicted"/>
<feature type="transmembrane region" description="Helical" evidence="1">
    <location>
        <begin position="12"/>
        <end position="35"/>
    </location>
</feature>
<gene>
    <name evidence="2" type="ORF">A3B37_02795</name>
</gene>
<dbReference type="Proteomes" id="UP000176705">
    <property type="component" value="Unassembled WGS sequence"/>
</dbReference>
<dbReference type="EMBL" id="MHQS01000019">
    <property type="protein sequence ID" value="OHA08270.1"/>
    <property type="molecule type" value="Genomic_DNA"/>
</dbReference>
<comment type="caution">
    <text evidence="2">The sequence shown here is derived from an EMBL/GenBank/DDBJ whole genome shotgun (WGS) entry which is preliminary data.</text>
</comment>
<sequence length="70" mass="7912">MESATIRKQRFFIAAVVIAVLNPFLSGVILGMVMLKEPDLRKEGRMVLAFSMLWGLIVLLLVGKFRHLLL</sequence>
<keyword evidence="1" id="KW-0472">Membrane</keyword>
<accession>A0A1G2L9N3</accession>
<reference evidence="2 3" key="1">
    <citation type="journal article" date="2016" name="Nat. Commun.">
        <title>Thousands of microbial genomes shed light on interconnected biogeochemical processes in an aquifer system.</title>
        <authorList>
            <person name="Anantharaman K."/>
            <person name="Brown C.T."/>
            <person name="Hug L.A."/>
            <person name="Sharon I."/>
            <person name="Castelle C.J."/>
            <person name="Probst A.J."/>
            <person name="Thomas B.C."/>
            <person name="Singh A."/>
            <person name="Wilkins M.J."/>
            <person name="Karaoz U."/>
            <person name="Brodie E.L."/>
            <person name="Williams K.H."/>
            <person name="Hubbard S.S."/>
            <person name="Banfield J.F."/>
        </authorList>
    </citation>
    <scope>NUCLEOTIDE SEQUENCE [LARGE SCALE GENOMIC DNA]</scope>
</reference>
<keyword evidence="1" id="KW-0812">Transmembrane</keyword>
<dbReference type="STRING" id="1802280.A3B37_02795"/>
<organism evidence="2 3">
    <name type="scientific">Candidatus Sungbacteria bacterium RIFCSPLOWO2_01_FULL_59_16</name>
    <dbReference type="NCBI Taxonomy" id="1802280"/>
    <lineage>
        <taxon>Bacteria</taxon>
        <taxon>Candidatus Sungiibacteriota</taxon>
    </lineage>
</organism>
<keyword evidence="1" id="KW-1133">Transmembrane helix</keyword>
<evidence type="ECO:0000313" key="2">
    <source>
        <dbReference type="EMBL" id="OHA08270.1"/>
    </source>
</evidence>
<evidence type="ECO:0000256" key="1">
    <source>
        <dbReference type="SAM" id="Phobius"/>
    </source>
</evidence>
<protein>
    <recommendedName>
        <fullName evidence="4">DUF4190 domain-containing protein</fullName>
    </recommendedName>
</protein>
<feature type="transmembrane region" description="Helical" evidence="1">
    <location>
        <begin position="47"/>
        <end position="65"/>
    </location>
</feature>
<evidence type="ECO:0008006" key="4">
    <source>
        <dbReference type="Google" id="ProtNLM"/>
    </source>
</evidence>
<dbReference type="AlphaFoldDB" id="A0A1G2L9N3"/>